<dbReference type="Gene3D" id="3.40.30.10">
    <property type="entry name" value="Glutaredoxin"/>
    <property type="match status" value="1"/>
</dbReference>
<keyword evidence="2" id="KW-0732">Signal</keyword>
<protein>
    <recommendedName>
        <fullName evidence="5">Sucraseferredoxin-like protein</fullName>
    </recommendedName>
</protein>
<evidence type="ECO:0000256" key="2">
    <source>
        <dbReference type="SAM" id="SignalP"/>
    </source>
</evidence>
<keyword evidence="4" id="KW-1185">Reference proteome</keyword>
<evidence type="ECO:0000313" key="4">
    <source>
        <dbReference type="Proteomes" id="UP000076738"/>
    </source>
</evidence>
<dbReference type="OrthoDB" id="10253744at2759"/>
<evidence type="ECO:0000256" key="1">
    <source>
        <dbReference type="SAM" id="MobiDB-lite"/>
    </source>
</evidence>
<dbReference type="InterPro" id="IPR009737">
    <property type="entry name" value="Aim32/Apd1-like"/>
</dbReference>
<dbReference type="STRING" id="1330018.A0A167NQS7"/>
<dbReference type="AlphaFoldDB" id="A0A167NQS7"/>
<proteinExistence type="predicted"/>
<dbReference type="Proteomes" id="UP000076738">
    <property type="component" value="Unassembled WGS sequence"/>
</dbReference>
<sequence>MSLFYFAVMSLFGAATSLYKEQEEQDEISSTLDEKAVPFSLDACRYCADPCDDDHLEYPAKLEIDQSPGMFGSVKPYARQIVISTGKTDWPREITEEEDSLAQHVAQVNGQRTRERQTTTAATEAVKATVNREGGSTSAVAKLSLDHSGASTPTTPTDKPAPVNHEEHPKWPELWQSEDPAASRLSVLNGSHTASEDGMANVLVFPDYKMVRVEESRVGAETLWENALDPELRIAGKGTEDESKSYLLPYSCVILLCSHKRRDNRCHIVAPKLLQSFTSQLEYEGWQVDHNIDENYDDWGDSLESITGLTREEREMIVEKRLADPTRQENKRVLILRSSHVGGHKYAGNVILCFPTGAMIWYGRVTPHEVASIVKNTIADGKVLPKLMRGGMNLSRKCGKRSLLEW</sequence>
<organism evidence="3 4">
    <name type="scientific">Calocera viscosa (strain TUFC12733)</name>
    <dbReference type="NCBI Taxonomy" id="1330018"/>
    <lineage>
        <taxon>Eukaryota</taxon>
        <taxon>Fungi</taxon>
        <taxon>Dikarya</taxon>
        <taxon>Basidiomycota</taxon>
        <taxon>Agaricomycotina</taxon>
        <taxon>Dacrymycetes</taxon>
        <taxon>Dacrymycetales</taxon>
        <taxon>Dacrymycetaceae</taxon>
        <taxon>Calocera</taxon>
    </lineage>
</organism>
<evidence type="ECO:0008006" key="5">
    <source>
        <dbReference type="Google" id="ProtNLM"/>
    </source>
</evidence>
<feature type="signal peptide" evidence="2">
    <location>
        <begin position="1"/>
        <end position="17"/>
    </location>
</feature>
<dbReference type="CDD" id="cd03062">
    <property type="entry name" value="TRX_Fd_Sucrase"/>
    <property type="match status" value="1"/>
</dbReference>
<name>A0A167NQS7_CALVF</name>
<evidence type="ECO:0000313" key="3">
    <source>
        <dbReference type="EMBL" id="KZO97963.1"/>
    </source>
</evidence>
<dbReference type="SUPFAM" id="SSF52833">
    <property type="entry name" value="Thioredoxin-like"/>
    <property type="match status" value="1"/>
</dbReference>
<gene>
    <name evidence="3" type="ORF">CALVIDRAFT_596977</name>
</gene>
<dbReference type="InterPro" id="IPR036249">
    <property type="entry name" value="Thioredoxin-like_sf"/>
</dbReference>
<feature type="chain" id="PRO_5007890787" description="Sucraseferredoxin-like protein" evidence="2">
    <location>
        <begin position="18"/>
        <end position="406"/>
    </location>
</feature>
<accession>A0A167NQS7</accession>
<dbReference type="PANTHER" id="PTHR31902">
    <property type="entry name" value="ACTIN PATCHES DISTAL PROTEIN 1"/>
    <property type="match status" value="1"/>
</dbReference>
<reference evidence="3 4" key="1">
    <citation type="journal article" date="2016" name="Mol. Biol. Evol.">
        <title>Comparative Genomics of Early-Diverging Mushroom-Forming Fungi Provides Insights into the Origins of Lignocellulose Decay Capabilities.</title>
        <authorList>
            <person name="Nagy L.G."/>
            <person name="Riley R."/>
            <person name="Tritt A."/>
            <person name="Adam C."/>
            <person name="Daum C."/>
            <person name="Floudas D."/>
            <person name="Sun H."/>
            <person name="Yadav J.S."/>
            <person name="Pangilinan J."/>
            <person name="Larsson K.H."/>
            <person name="Matsuura K."/>
            <person name="Barry K."/>
            <person name="Labutti K."/>
            <person name="Kuo R."/>
            <person name="Ohm R.A."/>
            <person name="Bhattacharya S.S."/>
            <person name="Shirouzu T."/>
            <person name="Yoshinaga Y."/>
            <person name="Martin F.M."/>
            <person name="Grigoriev I.V."/>
            <person name="Hibbett D.S."/>
        </authorList>
    </citation>
    <scope>NUCLEOTIDE SEQUENCE [LARGE SCALE GENOMIC DNA]</scope>
    <source>
        <strain evidence="3 4">TUFC12733</strain>
    </source>
</reference>
<dbReference type="PANTHER" id="PTHR31902:SF14">
    <property type="entry name" value="ACTIN PATCHES DISTAL PROTEIN 1"/>
    <property type="match status" value="1"/>
</dbReference>
<dbReference type="Pfam" id="PF06999">
    <property type="entry name" value="Suc_Fer-like"/>
    <property type="match status" value="1"/>
</dbReference>
<dbReference type="EMBL" id="KV417277">
    <property type="protein sequence ID" value="KZO97963.1"/>
    <property type="molecule type" value="Genomic_DNA"/>
</dbReference>
<feature type="region of interest" description="Disordered" evidence="1">
    <location>
        <begin position="145"/>
        <end position="166"/>
    </location>
</feature>